<accession>A0A2T0T0I8</accession>
<evidence type="ECO:0000256" key="8">
    <source>
        <dbReference type="SAM" id="Coils"/>
    </source>
</evidence>
<organism evidence="11 12">
    <name type="scientific">Spirosoma oryzae</name>
    <dbReference type="NCBI Taxonomy" id="1469603"/>
    <lineage>
        <taxon>Bacteria</taxon>
        <taxon>Pseudomonadati</taxon>
        <taxon>Bacteroidota</taxon>
        <taxon>Cytophagia</taxon>
        <taxon>Cytophagales</taxon>
        <taxon>Cytophagaceae</taxon>
        <taxon>Spirosoma</taxon>
    </lineage>
</organism>
<keyword evidence="3" id="KW-0597">Phosphoprotein</keyword>
<evidence type="ECO:0000256" key="7">
    <source>
        <dbReference type="ARBA" id="ARBA00022840"/>
    </source>
</evidence>
<keyword evidence="8" id="KW-0175">Coiled coil</keyword>
<comment type="catalytic activity">
    <reaction evidence="1">
        <text>ATP + protein L-histidine = ADP + protein N-phospho-L-histidine.</text>
        <dbReference type="EC" id="2.7.13.3"/>
    </reaction>
</comment>
<dbReference type="InterPro" id="IPR036890">
    <property type="entry name" value="HATPase_C_sf"/>
</dbReference>
<evidence type="ECO:0000256" key="6">
    <source>
        <dbReference type="ARBA" id="ARBA00022777"/>
    </source>
</evidence>
<proteinExistence type="predicted"/>
<evidence type="ECO:0000256" key="9">
    <source>
        <dbReference type="SAM" id="Phobius"/>
    </source>
</evidence>
<dbReference type="PANTHER" id="PTHR41523">
    <property type="entry name" value="TWO-COMPONENT SYSTEM SENSOR PROTEIN"/>
    <property type="match status" value="1"/>
</dbReference>
<evidence type="ECO:0000256" key="3">
    <source>
        <dbReference type="ARBA" id="ARBA00022553"/>
    </source>
</evidence>
<dbReference type="Pfam" id="PF07568">
    <property type="entry name" value="HisKA_2"/>
    <property type="match status" value="1"/>
</dbReference>
<evidence type="ECO:0000259" key="10">
    <source>
        <dbReference type="Pfam" id="PF07568"/>
    </source>
</evidence>
<dbReference type="PROSITE" id="PS51257">
    <property type="entry name" value="PROKAR_LIPOPROTEIN"/>
    <property type="match status" value="1"/>
</dbReference>
<evidence type="ECO:0000256" key="4">
    <source>
        <dbReference type="ARBA" id="ARBA00022679"/>
    </source>
</evidence>
<feature type="coiled-coil region" evidence="8">
    <location>
        <begin position="342"/>
        <end position="376"/>
    </location>
</feature>
<keyword evidence="6 11" id="KW-0418">Kinase</keyword>
<dbReference type="EC" id="2.7.13.3" evidence="2"/>
<dbReference type="AlphaFoldDB" id="A0A2T0T0I8"/>
<gene>
    <name evidence="11" type="ORF">CLV58_10860</name>
</gene>
<evidence type="ECO:0000313" key="11">
    <source>
        <dbReference type="EMBL" id="PRY39171.1"/>
    </source>
</evidence>
<dbReference type="PANTHER" id="PTHR41523:SF8">
    <property type="entry name" value="ETHYLENE RESPONSE SENSOR PROTEIN"/>
    <property type="match status" value="1"/>
</dbReference>
<reference evidence="11 12" key="1">
    <citation type="submission" date="2018-03" db="EMBL/GenBank/DDBJ databases">
        <title>Genomic Encyclopedia of Archaeal and Bacterial Type Strains, Phase II (KMG-II): from individual species to whole genera.</title>
        <authorList>
            <person name="Goeker M."/>
        </authorList>
    </citation>
    <scope>NUCLEOTIDE SEQUENCE [LARGE SCALE GENOMIC DNA]</scope>
    <source>
        <strain evidence="11 12">DSM 28354</strain>
    </source>
</reference>
<keyword evidence="9" id="KW-0812">Transmembrane</keyword>
<dbReference type="SUPFAM" id="SSF55874">
    <property type="entry name" value="ATPase domain of HSP90 chaperone/DNA topoisomerase II/histidine kinase"/>
    <property type="match status" value="1"/>
</dbReference>
<keyword evidence="7" id="KW-0067">ATP-binding</keyword>
<dbReference type="OrthoDB" id="9767435at2"/>
<name>A0A2T0T0I8_9BACT</name>
<dbReference type="EMBL" id="PVTE01000008">
    <property type="protein sequence ID" value="PRY39171.1"/>
    <property type="molecule type" value="Genomic_DNA"/>
</dbReference>
<dbReference type="GO" id="GO:0004673">
    <property type="term" value="F:protein histidine kinase activity"/>
    <property type="evidence" value="ECO:0007669"/>
    <property type="project" value="UniProtKB-EC"/>
</dbReference>
<feature type="domain" description="Signal transduction histidine kinase subgroup 2 dimerisation and phosphoacceptor" evidence="10">
    <location>
        <begin position="372"/>
        <end position="444"/>
    </location>
</feature>
<sequence length="557" mass="64248">MKWLLRSTHILLITWLMSCQQPAKPAADQRARFLADSATQLRFIWAGNEEYQQKKGFASFARSLAYYDSAQAIADRWKNRRMLARAVNARGRVYDAWDKEPQRTIYYYGRTSELYKPMADERYRYLYTTHLLAHAYEKARDTLHTTAVLNRLYDEMQSQDTALLKTYTFIPEMAHIATGVGAYALATKILTNLTRRAWIANDSSTYNFLDHYYLTRSRIDAFTKQRRSSPYVDSLTNVFSQSRNLLDSLYYAENLARIHRQQQHHEAASQYYALVNDLTHRLNNSGAVAQMQDALVSSELLVEKNKMAYQTAVREARWQTIWVLSVLLIVISLLSFYLYRRNRLVETQAKRLSQLNEQLDEQVVQVQLLNKEIQHRVKNNLSMIYSLLRMQERNTDHPETLIQLQQARLRVESIATLHSQLVGDEGPVDLHRYIKTMLDSVVGCYDKAVTTNFAIAPVSLPPKCYLPLALILTEWVTNSLKHAVPRKPIDTLYINIALDQDKDALRVEYSDNGQLTGQPAMPGLGMDIIGLLVRQIKATLTTPPTHPYHYKLTLVCG</sequence>
<feature type="transmembrane region" description="Helical" evidence="9">
    <location>
        <begin position="321"/>
        <end position="339"/>
    </location>
</feature>
<comment type="caution">
    <text evidence="11">The sequence shown here is derived from an EMBL/GenBank/DDBJ whole genome shotgun (WGS) entry which is preliminary data.</text>
</comment>
<dbReference type="InterPro" id="IPR011990">
    <property type="entry name" value="TPR-like_helical_dom_sf"/>
</dbReference>
<dbReference type="Gene3D" id="3.30.565.10">
    <property type="entry name" value="Histidine kinase-like ATPase, C-terminal domain"/>
    <property type="match status" value="1"/>
</dbReference>
<evidence type="ECO:0000313" key="12">
    <source>
        <dbReference type="Proteomes" id="UP000238375"/>
    </source>
</evidence>
<evidence type="ECO:0000256" key="2">
    <source>
        <dbReference type="ARBA" id="ARBA00012438"/>
    </source>
</evidence>
<keyword evidence="4" id="KW-0808">Transferase</keyword>
<dbReference type="Gene3D" id="3.30.450.20">
    <property type="entry name" value="PAS domain"/>
    <property type="match status" value="1"/>
</dbReference>
<evidence type="ECO:0000256" key="5">
    <source>
        <dbReference type="ARBA" id="ARBA00022741"/>
    </source>
</evidence>
<dbReference type="RefSeq" id="WP_106137859.1">
    <property type="nucleotide sequence ID" value="NZ_PVTE01000008.1"/>
</dbReference>
<dbReference type="InterPro" id="IPR011495">
    <property type="entry name" value="Sig_transdc_His_kin_sub2_dim/P"/>
</dbReference>
<dbReference type="Gene3D" id="1.25.40.10">
    <property type="entry name" value="Tetratricopeptide repeat domain"/>
    <property type="match status" value="1"/>
</dbReference>
<keyword evidence="9" id="KW-1133">Transmembrane helix</keyword>
<keyword evidence="9" id="KW-0472">Membrane</keyword>
<dbReference type="Proteomes" id="UP000238375">
    <property type="component" value="Unassembled WGS sequence"/>
</dbReference>
<keyword evidence="12" id="KW-1185">Reference proteome</keyword>
<protein>
    <recommendedName>
        <fullName evidence="2">histidine kinase</fullName>
        <ecNumber evidence="2">2.7.13.3</ecNumber>
    </recommendedName>
</protein>
<dbReference type="GO" id="GO:0005524">
    <property type="term" value="F:ATP binding"/>
    <property type="evidence" value="ECO:0007669"/>
    <property type="project" value="UniProtKB-KW"/>
</dbReference>
<evidence type="ECO:0000256" key="1">
    <source>
        <dbReference type="ARBA" id="ARBA00000085"/>
    </source>
</evidence>
<keyword evidence="5" id="KW-0547">Nucleotide-binding</keyword>